<evidence type="ECO:0000256" key="7">
    <source>
        <dbReference type="ARBA" id="ARBA00023010"/>
    </source>
</evidence>
<dbReference type="PANTHER" id="PTHR33910:SF1">
    <property type="entry name" value="PROTEIN TRANSLOCASE SUBUNIT SECE"/>
    <property type="match status" value="1"/>
</dbReference>
<keyword evidence="8 9" id="KW-0472">Membrane</keyword>
<evidence type="ECO:0000313" key="10">
    <source>
        <dbReference type="EMBL" id="NDU41322.1"/>
    </source>
</evidence>
<comment type="similarity">
    <text evidence="9">Belongs to the SecE/SEC61-gamma family.</text>
</comment>
<name>A0A845U165_9PROT</name>
<keyword evidence="4 9" id="KW-0812">Transmembrane</keyword>
<dbReference type="PROSITE" id="PS01067">
    <property type="entry name" value="SECE_SEC61G"/>
    <property type="match status" value="1"/>
</dbReference>
<dbReference type="InterPro" id="IPR001901">
    <property type="entry name" value="Translocase_SecE/Sec61-g"/>
</dbReference>
<evidence type="ECO:0000256" key="4">
    <source>
        <dbReference type="ARBA" id="ARBA00022692"/>
    </source>
</evidence>
<dbReference type="GO" id="GO:0009306">
    <property type="term" value="P:protein secretion"/>
    <property type="evidence" value="ECO:0007669"/>
    <property type="project" value="UniProtKB-UniRule"/>
</dbReference>
<dbReference type="NCBIfam" id="TIGR00964">
    <property type="entry name" value="secE_bact"/>
    <property type="match status" value="1"/>
</dbReference>
<gene>
    <name evidence="9 10" type="primary">secE</name>
    <name evidence="10" type="ORF">GL267_01320</name>
</gene>
<keyword evidence="2 9" id="KW-0813">Transport</keyword>
<proteinExistence type="inferred from homology"/>
<evidence type="ECO:0000256" key="8">
    <source>
        <dbReference type="ARBA" id="ARBA00023136"/>
    </source>
</evidence>
<feature type="transmembrane region" description="Helical" evidence="9">
    <location>
        <begin position="91"/>
        <end position="118"/>
    </location>
</feature>
<comment type="caution">
    <text evidence="10">The sequence shown here is derived from an EMBL/GenBank/DDBJ whole genome shotgun (WGS) entry which is preliminary data.</text>
</comment>
<sequence>MKGVVSMSEKVKLYFAAGFAALGVFAYFLVPIRLGTYYPSAALILALVIAASLFVISNSGKALLIFFREAYVELLKVVWPTRPEVLRSTAIIIGLIIVIAAFLWLVDIALLGVVRLLLGGVA</sequence>
<evidence type="ECO:0000256" key="1">
    <source>
        <dbReference type="ARBA" id="ARBA00004370"/>
    </source>
</evidence>
<dbReference type="PANTHER" id="PTHR33910">
    <property type="entry name" value="PROTEIN TRANSLOCASE SUBUNIT SECE"/>
    <property type="match status" value="1"/>
</dbReference>
<dbReference type="GO" id="GO:0065002">
    <property type="term" value="P:intracellular protein transmembrane transport"/>
    <property type="evidence" value="ECO:0007669"/>
    <property type="project" value="UniProtKB-UniRule"/>
</dbReference>
<organism evidence="10">
    <name type="scientific">Acidithiobacillus ferrianus</name>
    <dbReference type="NCBI Taxonomy" id="2678518"/>
    <lineage>
        <taxon>Bacteria</taxon>
        <taxon>Pseudomonadati</taxon>
        <taxon>Pseudomonadota</taxon>
        <taxon>Acidithiobacillia</taxon>
        <taxon>Acidithiobacillales</taxon>
        <taxon>Acidithiobacillaceae</taxon>
        <taxon>Acidithiobacillus</taxon>
    </lineage>
</organism>
<dbReference type="PRINTS" id="PR01650">
    <property type="entry name" value="SECETRNLCASE"/>
</dbReference>
<dbReference type="EMBL" id="WNJL01000005">
    <property type="protein sequence ID" value="NDU41322.1"/>
    <property type="molecule type" value="Genomic_DNA"/>
</dbReference>
<comment type="function">
    <text evidence="9">Essential subunit of the Sec protein translocation channel SecYEG. Clamps together the 2 halves of SecY. May contact the channel plug during translocation.</text>
</comment>
<evidence type="ECO:0000256" key="2">
    <source>
        <dbReference type="ARBA" id="ARBA00022448"/>
    </source>
</evidence>
<dbReference type="GO" id="GO:0043952">
    <property type="term" value="P:protein transport by the Sec complex"/>
    <property type="evidence" value="ECO:0007669"/>
    <property type="project" value="UniProtKB-UniRule"/>
</dbReference>
<comment type="subunit">
    <text evidence="9">Component of the Sec protein translocase complex. Heterotrimer consisting of SecY, SecE and SecG subunits. The heterotrimers can form oligomers, although 1 heterotrimer is thought to be able to translocate proteins. Interacts with the ribosome. Interacts with SecDF, and other proteins may be involved. Interacts with SecA.</text>
</comment>
<keyword evidence="3 9" id="KW-1003">Cell membrane</keyword>
<keyword evidence="7 9" id="KW-0811">Translocation</keyword>
<keyword evidence="6 9" id="KW-1133">Transmembrane helix</keyword>
<dbReference type="Pfam" id="PF00584">
    <property type="entry name" value="SecE"/>
    <property type="match status" value="1"/>
</dbReference>
<protein>
    <recommendedName>
        <fullName evidence="9">Protein translocase subunit SecE</fullName>
    </recommendedName>
</protein>
<dbReference type="GO" id="GO:0006605">
    <property type="term" value="P:protein targeting"/>
    <property type="evidence" value="ECO:0007669"/>
    <property type="project" value="UniProtKB-UniRule"/>
</dbReference>
<accession>A0A845U165</accession>
<dbReference type="HAMAP" id="MF_00422">
    <property type="entry name" value="SecE"/>
    <property type="match status" value="1"/>
</dbReference>
<comment type="caution">
    <text evidence="9">Lacks conserved residue(s) required for the propagation of feature annotation.</text>
</comment>
<dbReference type="InterPro" id="IPR005807">
    <property type="entry name" value="SecE_bac"/>
</dbReference>
<evidence type="ECO:0000256" key="6">
    <source>
        <dbReference type="ARBA" id="ARBA00022989"/>
    </source>
</evidence>
<keyword evidence="5 9" id="KW-0653">Protein transport</keyword>
<dbReference type="InterPro" id="IPR038379">
    <property type="entry name" value="SecE_sf"/>
</dbReference>
<dbReference type="Gene3D" id="1.20.5.1030">
    <property type="entry name" value="Preprotein translocase secy subunit"/>
    <property type="match status" value="1"/>
</dbReference>
<dbReference type="GO" id="GO:0005886">
    <property type="term" value="C:plasma membrane"/>
    <property type="evidence" value="ECO:0007669"/>
    <property type="project" value="UniProtKB-UniRule"/>
</dbReference>
<comment type="subcellular location">
    <subcellularLocation>
        <location evidence="1">Membrane</location>
    </subcellularLocation>
</comment>
<dbReference type="AlphaFoldDB" id="A0A845U165"/>
<reference evidence="10" key="1">
    <citation type="submission" date="2019-11" db="EMBL/GenBank/DDBJ databases">
        <title>Acidithiobacillus ferrianus sp. nov.: a facultatively anaerobic and extremely acidophilic chemolithoautotroph.</title>
        <authorList>
            <person name="Norris P.R."/>
            <person name="Falagan C."/>
            <person name="Moya-Beltran A."/>
            <person name="Castro M."/>
            <person name="Quatrini R."/>
            <person name="Johnson D.B."/>
        </authorList>
    </citation>
    <scope>NUCLEOTIDE SEQUENCE [LARGE SCALE GENOMIC DNA]</scope>
    <source>
        <strain evidence="10">MG</strain>
    </source>
</reference>
<evidence type="ECO:0000256" key="5">
    <source>
        <dbReference type="ARBA" id="ARBA00022927"/>
    </source>
</evidence>
<evidence type="ECO:0000256" key="9">
    <source>
        <dbReference type="HAMAP-Rule" id="MF_00422"/>
    </source>
</evidence>
<dbReference type="GO" id="GO:0008320">
    <property type="term" value="F:protein transmembrane transporter activity"/>
    <property type="evidence" value="ECO:0007669"/>
    <property type="project" value="UniProtKB-UniRule"/>
</dbReference>
<evidence type="ECO:0000256" key="3">
    <source>
        <dbReference type="ARBA" id="ARBA00022475"/>
    </source>
</evidence>
<feature type="transmembrane region" description="Helical" evidence="9">
    <location>
        <begin position="12"/>
        <end position="30"/>
    </location>
</feature>